<proteinExistence type="predicted"/>
<evidence type="ECO:0000313" key="4">
    <source>
        <dbReference type="RefSeq" id="XP_011502594.1"/>
    </source>
</evidence>
<feature type="chain" id="PRO_5042571293" evidence="2">
    <location>
        <begin position="20"/>
        <end position="163"/>
    </location>
</feature>
<dbReference type="PANTHER" id="PTHR11257">
    <property type="entry name" value="CHEMOSENSORY PROTEIN-RELATED"/>
    <property type="match status" value="1"/>
</dbReference>
<dbReference type="Gene3D" id="1.10.2080.10">
    <property type="entry name" value="Insect odorant-binding protein A10/Ejaculatory bulb-specific protein 3"/>
    <property type="match status" value="1"/>
</dbReference>
<protein>
    <submittedName>
        <fullName evidence="4">Ejaculatory bulb-specific protein 3-like</fullName>
    </submittedName>
</protein>
<feature type="region of interest" description="Disordered" evidence="1">
    <location>
        <begin position="128"/>
        <end position="163"/>
    </location>
</feature>
<accession>A0AAJ6YQV9</accession>
<dbReference type="RefSeq" id="XP_011502594.1">
    <property type="nucleotide sequence ID" value="XM_011504292.1"/>
</dbReference>
<dbReference type="PANTHER" id="PTHR11257:SF13">
    <property type="entry name" value="GEO07322P1"/>
    <property type="match status" value="1"/>
</dbReference>
<reference evidence="4" key="1">
    <citation type="submission" date="2025-08" db="UniProtKB">
        <authorList>
            <consortium name="RefSeq"/>
        </authorList>
    </citation>
    <scope>IDENTIFICATION</scope>
</reference>
<dbReference type="Pfam" id="PF03392">
    <property type="entry name" value="OS-D"/>
    <property type="match status" value="1"/>
</dbReference>
<evidence type="ECO:0000313" key="3">
    <source>
        <dbReference type="Proteomes" id="UP000695007"/>
    </source>
</evidence>
<dbReference type="KEGG" id="csol:105365992"/>
<dbReference type="AlphaFoldDB" id="A0AAJ6YQV9"/>
<gene>
    <name evidence="4" type="primary">LOC105365992</name>
</gene>
<dbReference type="SUPFAM" id="SSF100910">
    <property type="entry name" value="Chemosensory protein Csp2"/>
    <property type="match status" value="1"/>
</dbReference>
<keyword evidence="3" id="KW-1185">Reference proteome</keyword>
<feature type="signal peptide" evidence="2">
    <location>
        <begin position="1"/>
        <end position="19"/>
    </location>
</feature>
<dbReference type="PROSITE" id="PS51257">
    <property type="entry name" value="PROKAR_LIPOPROTEIN"/>
    <property type="match status" value="1"/>
</dbReference>
<dbReference type="InterPro" id="IPR005055">
    <property type="entry name" value="A10/PebIII"/>
</dbReference>
<evidence type="ECO:0000256" key="2">
    <source>
        <dbReference type="SAM" id="SignalP"/>
    </source>
</evidence>
<keyword evidence="2" id="KW-0732">Signal</keyword>
<dbReference type="Proteomes" id="UP000695007">
    <property type="component" value="Unplaced"/>
</dbReference>
<feature type="compositionally biased region" description="Basic and acidic residues" evidence="1">
    <location>
        <begin position="146"/>
        <end position="157"/>
    </location>
</feature>
<dbReference type="InterPro" id="IPR036682">
    <property type="entry name" value="OS_D_A10/PebIII_sf"/>
</dbReference>
<evidence type="ECO:0000256" key="1">
    <source>
        <dbReference type="SAM" id="MobiDB-lite"/>
    </source>
</evidence>
<sequence>MDKRMCWLALCWLLGGCLDNKDDKSIADGHLWLRPHSYVTRWDKVNVDEILASKRLLQHYFNCLVSKGPCPPDGRELRRALPEALEDACAKCTKSQREGAIKVIRYLREFEPEKFEILASKYDPHGVYRKKYLEPPPEETNSLSDHPSDNRLKDLVKRQSRRP</sequence>
<dbReference type="GeneID" id="105365992"/>
<name>A0AAJ6YQV9_9HYME</name>
<organism evidence="3 4">
    <name type="scientific">Ceratosolen solmsi marchali</name>
    <dbReference type="NCBI Taxonomy" id="326594"/>
    <lineage>
        <taxon>Eukaryota</taxon>
        <taxon>Metazoa</taxon>
        <taxon>Ecdysozoa</taxon>
        <taxon>Arthropoda</taxon>
        <taxon>Hexapoda</taxon>
        <taxon>Insecta</taxon>
        <taxon>Pterygota</taxon>
        <taxon>Neoptera</taxon>
        <taxon>Endopterygota</taxon>
        <taxon>Hymenoptera</taxon>
        <taxon>Apocrita</taxon>
        <taxon>Proctotrupomorpha</taxon>
        <taxon>Chalcidoidea</taxon>
        <taxon>Agaonidae</taxon>
        <taxon>Agaoninae</taxon>
        <taxon>Ceratosolen</taxon>
    </lineage>
</organism>